<reference evidence="1 2" key="1">
    <citation type="submission" date="2019-04" db="EMBL/GenBank/DDBJ databases">
        <authorList>
            <person name="Gallagher L."/>
            <person name="Broussard G."/>
        </authorList>
    </citation>
    <scope>NUCLEOTIDE SEQUENCE [LARGE SCALE GENOMIC DNA]</scope>
</reference>
<proteinExistence type="predicted"/>
<name>A0A4P8N790_9CAUD</name>
<dbReference type="EMBL" id="MK796244">
    <property type="protein sequence ID" value="QCQ57706.1"/>
    <property type="molecule type" value="Genomic_DNA"/>
</dbReference>
<evidence type="ECO:0000313" key="1">
    <source>
        <dbReference type="EMBL" id="QCQ57706.1"/>
    </source>
</evidence>
<protein>
    <submittedName>
        <fullName evidence="1">Uncharacterized protein</fullName>
    </submittedName>
</protein>
<keyword evidence="2" id="KW-1185">Reference proteome</keyword>
<sequence>MSKVVISATTLQSLINLAYLAKEWADNDEDGLIAETIAYGEAALSEASPYVFTKEEYEQLEKHFDLEAFFSE</sequence>
<gene>
    <name evidence="1" type="ORF">ACHELOUS_127</name>
</gene>
<organism evidence="1 2">
    <name type="scientific">Vibrio phage Achelous</name>
    <dbReference type="NCBI Taxonomy" id="2576872"/>
    <lineage>
        <taxon>Viruses</taxon>
        <taxon>Duplodnaviria</taxon>
        <taxon>Heunggongvirae</taxon>
        <taxon>Uroviricota</taxon>
        <taxon>Caudoviricetes</taxon>
        <taxon>Demerecviridae</taxon>
        <taxon>Ermolyevavirinae</taxon>
        <taxon>Thalassavirus</taxon>
        <taxon>Thalassavirus achelous</taxon>
    </lineage>
</organism>
<accession>A0A4P8N790</accession>
<evidence type="ECO:0000313" key="2">
    <source>
        <dbReference type="Proteomes" id="UP000302168"/>
    </source>
</evidence>
<dbReference type="Proteomes" id="UP000302168">
    <property type="component" value="Segment"/>
</dbReference>